<reference evidence="3" key="1">
    <citation type="journal article" date="2020" name="Nature">
        <title>Giant virus diversity and host interactions through global metagenomics.</title>
        <authorList>
            <person name="Schulz F."/>
            <person name="Roux S."/>
            <person name="Paez-Espino D."/>
            <person name="Jungbluth S."/>
            <person name="Walsh D.A."/>
            <person name="Denef V.J."/>
            <person name="McMahon K.D."/>
            <person name="Konstantinidis K.T."/>
            <person name="Eloe-Fadrosh E.A."/>
            <person name="Kyrpides N.C."/>
            <person name="Woyke T."/>
        </authorList>
    </citation>
    <scope>NUCLEOTIDE SEQUENCE</scope>
    <source>
        <strain evidence="3">GVMAG-M-3300023184-135</strain>
    </source>
</reference>
<evidence type="ECO:0000313" key="3">
    <source>
        <dbReference type="EMBL" id="QHT80937.1"/>
    </source>
</evidence>
<evidence type="ECO:0000256" key="2">
    <source>
        <dbReference type="SAM" id="Phobius"/>
    </source>
</evidence>
<feature type="region of interest" description="Disordered" evidence="1">
    <location>
        <begin position="1"/>
        <end position="40"/>
    </location>
</feature>
<name>A0A6C0HKP6_9ZZZZ</name>
<feature type="compositionally biased region" description="Pro residues" evidence="1">
    <location>
        <begin position="20"/>
        <end position="29"/>
    </location>
</feature>
<feature type="transmembrane region" description="Helical" evidence="2">
    <location>
        <begin position="120"/>
        <end position="138"/>
    </location>
</feature>
<proteinExistence type="predicted"/>
<feature type="compositionally biased region" description="Low complexity" evidence="1">
    <location>
        <begin position="30"/>
        <end position="40"/>
    </location>
</feature>
<protein>
    <submittedName>
        <fullName evidence="3">Uncharacterized protein</fullName>
    </submittedName>
</protein>
<sequence>MPESTAASATDVPKAAAGTIPPPPPPNPAPASTNALGTTTPTATATLTTSSIGATPAVAAATDSTGKKSIIDAIKDGGKDMTADQVVFVVFVTLWIGFAIAGFIMSLWCLGFSGSASQKFGGFLFALFLGPFYWLYFYSVPSYCARLPPPSTLF</sequence>
<dbReference type="AlphaFoldDB" id="A0A6C0HKP6"/>
<keyword evidence="2" id="KW-0472">Membrane</keyword>
<accession>A0A6C0HKP6</accession>
<keyword evidence="2" id="KW-0812">Transmembrane</keyword>
<feature type="transmembrane region" description="Helical" evidence="2">
    <location>
        <begin position="86"/>
        <end position="108"/>
    </location>
</feature>
<evidence type="ECO:0000256" key="1">
    <source>
        <dbReference type="SAM" id="MobiDB-lite"/>
    </source>
</evidence>
<dbReference type="EMBL" id="MN739976">
    <property type="protein sequence ID" value="QHT80937.1"/>
    <property type="molecule type" value="Genomic_DNA"/>
</dbReference>
<keyword evidence="2" id="KW-1133">Transmembrane helix</keyword>
<organism evidence="3">
    <name type="scientific">viral metagenome</name>
    <dbReference type="NCBI Taxonomy" id="1070528"/>
    <lineage>
        <taxon>unclassified sequences</taxon>
        <taxon>metagenomes</taxon>
        <taxon>organismal metagenomes</taxon>
    </lineage>
</organism>